<dbReference type="InterPro" id="IPR057214">
    <property type="entry name" value="DUF7892"/>
</dbReference>
<dbReference type="Pfam" id="PF25422">
    <property type="entry name" value="DUF7892"/>
    <property type="match status" value="1"/>
</dbReference>
<dbReference type="RefSeq" id="XP_033596601.1">
    <property type="nucleotide sequence ID" value="XM_033747536.1"/>
</dbReference>
<feature type="region of interest" description="Disordered" evidence="1">
    <location>
        <begin position="1349"/>
        <end position="1423"/>
    </location>
</feature>
<dbReference type="InterPro" id="IPR001810">
    <property type="entry name" value="F-box_dom"/>
</dbReference>
<feature type="compositionally biased region" description="Basic and acidic residues" evidence="1">
    <location>
        <begin position="22"/>
        <end position="43"/>
    </location>
</feature>
<feature type="region of interest" description="Disordered" evidence="1">
    <location>
        <begin position="403"/>
        <end position="423"/>
    </location>
</feature>
<dbReference type="GeneID" id="54488590"/>
<organism evidence="3 4">
    <name type="scientific">Pseudovirgaria hyperparasitica</name>
    <dbReference type="NCBI Taxonomy" id="470096"/>
    <lineage>
        <taxon>Eukaryota</taxon>
        <taxon>Fungi</taxon>
        <taxon>Dikarya</taxon>
        <taxon>Ascomycota</taxon>
        <taxon>Pezizomycotina</taxon>
        <taxon>Dothideomycetes</taxon>
        <taxon>Dothideomycetes incertae sedis</taxon>
        <taxon>Acrospermales</taxon>
        <taxon>Acrospermaceae</taxon>
        <taxon>Pseudovirgaria</taxon>
    </lineage>
</organism>
<sequence length="1537" mass="174256">MAASDESARSAGSSDLYDSTSEIEKEPGEEIHITENVKRKAEDSSSPPQKKRRLSQGTSRPESTPVPFCVNLPPDIWQNVFSYLHPQDLGRLLQVNRVFNLYLTRIRDLSGKAYLTFPKLQTSEAVWSNSRKSYESHFPKPLIGTTELDMWKLVKGRRCQFCHKIGQPQGNSTWDRGPGRTGVRIVWAFGIRSCGMCLESKCQKDTSLLMSTASPLLPGLPFIFLTQDLHVVPASTLHHASPPPTIQLRKCYYTTQVEQIQEEFIAAKALGQAAAEEWHKGLDSRGKTRLSDAERCERWEINHVQAPNTNNKVGAAAKADAPANIATLPVSTNPDPRLWHTSAPNSQHPIYSPAPTGFAGPFNAPIPIYNGPNPYAYGTHSMQHPMPQSQPPYIPNSYTPTYQQTPYAPPPLPTHPAQRHDRSFRDVTEMKALRRADIERRCEALHPPIAPNILRHMDSFKAAMQITTPMTDRGWEMLKPKLIAQREIAEEKERQDAAHKSLVQHKVSDRRQQEISQRELKEITDREWEEAQKPLRTQLGRFADEILKQWDFGSKVTRETAPQFAANVILHVRNRFVEESEEPHTASETESNDTNLSRRKLILENMKWVFDHKVKHITDKFRKELFLCNGCEGNYKHYGFEGVIQHYAAKHTSTLSVGNVVVAWKEAEWPEESPFIPDPSAAKVSQQFVSNFPAASRGASITPQMFAHMPRPLSQASPMSGYGQNGMYGPFQPPPGQPIIPGYRYDTHTMQQMSLGVGPSGQYYPGSPPMQQGPSPFHGSTRPPDQLTYSPSQVNDNGILTSNASNRSSSPQAQPPQSVQNVPAKTPGSPQVHAVVENISDEQVSVFARTFIDVWSTLSGVGDLPNSVRLYVTINVASLSFQKRNGHWPSIDLFVEALERNPLLTPHKHSGGLQCKSCPDVNVARTNPRGFPIFDDSIGFNVLSLAYHYKHEHYRSRSSDHGSEGASSQPDWIMNFVFLPRENFIVDLAQAEGMDDTKIKLIREVFPKLFTMDQPKVSTSAPGEPSARQTMTVSTVEDDNMAQRRPVRLIAPASGGSGEDYSPQSGSPQFGPDEYDPRRPAMDQNARSYVRSHARRRPYMVPGEEDFREPVYYVPRGSYEDEYTSRRGYYTEEDPWIPVRTGSAGRRVRQDRQYAPRDHERSHSPKPIAEPVPDRRLPSGQSYIRPNVLDMDETAAAELAKETAANKGPTSPEGAEGPEGEADRFLNDLLNSRDDLELYKSQAEERDQAREEALRAQWETERRPEEPENSFSPREARIYRDGLPATHTGASTASSHVRGRRSEDFHTGGRGRSPDLRGEYRPRPPAYRRRERYVEPVPASRYARYMRVYREREEPGPPARPPRPQSRYERYEATRRQIERSQSPSRRVSEMPESFREHSINPDRSTQVSPHEPTPMFEDNYSPAPPLRRYRYAEPAPTTYLDEYGRRVQMIPVHEPHYAPRNHRYVSDSRYEYLPYERGHRQEHIYYEPAPVPVPGYGYPPERRPFVPPERDGMSYEPELQVKPEPAATPASFVEHP</sequence>
<evidence type="ECO:0000313" key="3">
    <source>
        <dbReference type="EMBL" id="KAF2754150.1"/>
    </source>
</evidence>
<feature type="region of interest" description="Disordered" evidence="1">
    <location>
        <begin position="1136"/>
        <end position="1182"/>
    </location>
</feature>
<dbReference type="CDD" id="cd09917">
    <property type="entry name" value="F-box_SF"/>
    <property type="match status" value="1"/>
</dbReference>
<feature type="compositionally biased region" description="Low complexity" evidence="1">
    <location>
        <begin position="802"/>
        <end position="824"/>
    </location>
</feature>
<feature type="compositionally biased region" description="Basic and acidic residues" evidence="1">
    <location>
        <begin position="1366"/>
        <end position="1379"/>
    </location>
</feature>
<evidence type="ECO:0000313" key="4">
    <source>
        <dbReference type="Proteomes" id="UP000799437"/>
    </source>
</evidence>
<feature type="compositionally biased region" description="Basic and acidic residues" evidence="1">
    <location>
        <begin position="1387"/>
        <end position="1401"/>
    </location>
</feature>
<feature type="compositionally biased region" description="Basic and acidic residues" evidence="1">
    <location>
        <begin position="1300"/>
        <end position="1322"/>
    </location>
</feature>
<reference evidence="3" key="1">
    <citation type="journal article" date="2020" name="Stud. Mycol.">
        <title>101 Dothideomycetes genomes: a test case for predicting lifestyles and emergence of pathogens.</title>
        <authorList>
            <person name="Haridas S."/>
            <person name="Albert R."/>
            <person name="Binder M."/>
            <person name="Bloem J."/>
            <person name="Labutti K."/>
            <person name="Salamov A."/>
            <person name="Andreopoulos B."/>
            <person name="Baker S."/>
            <person name="Barry K."/>
            <person name="Bills G."/>
            <person name="Bluhm B."/>
            <person name="Cannon C."/>
            <person name="Castanera R."/>
            <person name="Culley D."/>
            <person name="Daum C."/>
            <person name="Ezra D."/>
            <person name="Gonzalez J."/>
            <person name="Henrissat B."/>
            <person name="Kuo A."/>
            <person name="Liang C."/>
            <person name="Lipzen A."/>
            <person name="Lutzoni F."/>
            <person name="Magnuson J."/>
            <person name="Mondo S."/>
            <person name="Nolan M."/>
            <person name="Ohm R."/>
            <person name="Pangilinan J."/>
            <person name="Park H.-J."/>
            <person name="Ramirez L."/>
            <person name="Alfaro M."/>
            <person name="Sun H."/>
            <person name="Tritt A."/>
            <person name="Yoshinaga Y."/>
            <person name="Zwiers L.-H."/>
            <person name="Turgeon B."/>
            <person name="Goodwin S."/>
            <person name="Spatafora J."/>
            <person name="Crous P."/>
            <person name="Grigoriev I."/>
        </authorList>
    </citation>
    <scope>NUCLEOTIDE SEQUENCE</scope>
    <source>
        <strain evidence="3">CBS 121739</strain>
    </source>
</reference>
<feature type="region of interest" description="Disordered" evidence="1">
    <location>
        <begin position="1499"/>
        <end position="1537"/>
    </location>
</feature>
<gene>
    <name evidence="3" type="ORF">EJ05DRAFT_504260</name>
</gene>
<feature type="compositionally biased region" description="Low complexity" evidence="1">
    <location>
        <begin position="756"/>
        <end position="776"/>
    </location>
</feature>
<evidence type="ECO:0000259" key="2">
    <source>
        <dbReference type="PROSITE" id="PS50181"/>
    </source>
</evidence>
<dbReference type="SUPFAM" id="SSF81383">
    <property type="entry name" value="F-box domain"/>
    <property type="match status" value="1"/>
</dbReference>
<dbReference type="EMBL" id="ML996581">
    <property type="protein sequence ID" value="KAF2754150.1"/>
    <property type="molecule type" value="Genomic_DNA"/>
</dbReference>
<feature type="compositionally biased region" description="Basic and acidic residues" evidence="1">
    <location>
        <begin position="1148"/>
        <end position="1163"/>
    </location>
</feature>
<protein>
    <recommendedName>
        <fullName evidence="2">F-box domain-containing protein</fullName>
    </recommendedName>
</protein>
<dbReference type="Proteomes" id="UP000799437">
    <property type="component" value="Unassembled WGS sequence"/>
</dbReference>
<dbReference type="OrthoDB" id="2322499at2759"/>
<feature type="compositionally biased region" description="Polar residues" evidence="1">
    <location>
        <begin position="1016"/>
        <end position="1035"/>
    </location>
</feature>
<evidence type="ECO:0000256" key="1">
    <source>
        <dbReference type="SAM" id="MobiDB-lite"/>
    </source>
</evidence>
<accession>A0A6A6VWX9</accession>
<name>A0A6A6VWX9_9PEZI</name>
<feature type="compositionally biased region" description="Basic and acidic residues" evidence="1">
    <location>
        <begin position="1501"/>
        <end position="1514"/>
    </location>
</feature>
<keyword evidence="4" id="KW-1185">Reference proteome</keyword>
<feature type="region of interest" description="Disordered" evidence="1">
    <location>
        <begin position="1197"/>
        <end position="1328"/>
    </location>
</feature>
<feature type="region of interest" description="Disordered" evidence="1">
    <location>
        <begin position="1014"/>
        <end position="1094"/>
    </location>
</feature>
<proteinExistence type="predicted"/>
<dbReference type="Pfam" id="PF12937">
    <property type="entry name" value="F-box-like"/>
    <property type="match status" value="1"/>
</dbReference>
<feature type="domain" description="F-box" evidence="2">
    <location>
        <begin position="66"/>
        <end position="117"/>
    </location>
</feature>
<dbReference type="PROSITE" id="PS50181">
    <property type="entry name" value="FBOX"/>
    <property type="match status" value="1"/>
</dbReference>
<feature type="compositionally biased region" description="Polar residues" evidence="1">
    <location>
        <begin position="10"/>
        <end position="20"/>
    </location>
</feature>
<feature type="region of interest" description="Disordered" evidence="1">
    <location>
        <begin position="1"/>
        <end position="66"/>
    </location>
</feature>
<dbReference type="InterPro" id="IPR036047">
    <property type="entry name" value="F-box-like_dom_sf"/>
</dbReference>
<feature type="compositionally biased region" description="Basic and acidic residues" evidence="1">
    <location>
        <begin position="1221"/>
        <end position="1266"/>
    </location>
</feature>
<feature type="compositionally biased region" description="Polar residues" evidence="1">
    <location>
        <begin position="787"/>
        <end position="801"/>
    </location>
</feature>
<feature type="region of interest" description="Disordered" evidence="1">
    <location>
        <begin position="754"/>
        <end position="830"/>
    </location>
</feature>